<dbReference type="Proteomes" id="UP001497525">
    <property type="component" value="Unassembled WGS sequence"/>
</dbReference>
<dbReference type="EMBL" id="CAXLJL010000201">
    <property type="protein sequence ID" value="CAL5134426.1"/>
    <property type="molecule type" value="Genomic_DNA"/>
</dbReference>
<organism evidence="2 3">
    <name type="scientific">Calicophoron daubneyi</name>
    <name type="common">Rumen fluke</name>
    <name type="synonym">Paramphistomum daubneyi</name>
    <dbReference type="NCBI Taxonomy" id="300641"/>
    <lineage>
        <taxon>Eukaryota</taxon>
        <taxon>Metazoa</taxon>
        <taxon>Spiralia</taxon>
        <taxon>Lophotrochozoa</taxon>
        <taxon>Platyhelminthes</taxon>
        <taxon>Trematoda</taxon>
        <taxon>Digenea</taxon>
        <taxon>Plagiorchiida</taxon>
        <taxon>Pronocephalata</taxon>
        <taxon>Paramphistomoidea</taxon>
        <taxon>Paramphistomidae</taxon>
        <taxon>Calicophoron</taxon>
    </lineage>
</organism>
<evidence type="ECO:0000313" key="2">
    <source>
        <dbReference type="EMBL" id="CAL5134426.1"/>
    </source>
</evidence>
<dbReference type="Pfam" id="PF12701">
    <property type="entry name" value="LSM14"/>
    <property type="match status" value="1"/>
</dbReference>
<dbReference type="InterPro" id="IPR010920">
    <property type="entry name" value="LSM_dom_sf"/>
</dbReference>
<dbReference type="SMART" id="SM01271">
    <property type="entry name" value="LSM14"/>
    <property type="match status" value="1"/>
</dbReference>
<dbReference type="InterPro" id="IPR025609">
    <property type="entry name" value="Lsm14-like_N"/>
</dbReference>
<reference evidence="2" key="1">
    <citation type="submission" date="2024-06" db="EMBL/GenBank/DDBJ databases">
        <authorList>
            <person name="Liu X."/>
            <person name="Lenzi L."/>
            <person name="Haldenby T S."/>
            <person name="Uol C."/>
        </authorList>
    </citation>
    <scope>NUCLEOTIDE SEQUENCE</scope>
</reference>
<dbReference type="AlphaFoldDB" id="A0AAV2TEI7"/>
<evidence type="ECO:0000313" key="3">
    <source>
        <dbReference type="Proteomes" id="UP001497525"/>
    </source>
</evidence>
<dbReference type="Gene3D" id="2.30.30.100">
    <property type="match status" value="1"/>
</dbReference>
<comment type="caution">
    <text evidence="2">The sequence shown here is derived from an EMBL/GenBank/DDBJ whole genome shotgun (WGS) entry which is preliminary data.</text>
</comment>
<feature type="domain" description="Lsm14-like N-terminal" evidence="1">
    <location>
        <begin position="1"/>
        <end position="89"/>
    </location>
</feature>
<name>A0AAV2TEI7_CALDB</name>
<protein>
    <recommendedName>
        <fullName evidence="1">Lsm14-like N-terminal domain-containing protein</fullName>
    </recommendedName>
</protein>
<sequence length="374" mass="42025">MYANTVKLRSRAGLIYTGKLHSIDTKHSTVTLKKVHLSNCNQGLPKEFEGCGFDYVIFRGGDIEDVELCLTIKGGSLTTHDSAIVRVNIRPENLRKADGLTNVKSTKKLQENLTSLANRDPAIVRIGISGQQYYDSFEQSKAHAPNSEENSQLKKKACEKVKEPMCLEGPKETRRAHSLDEKITGVERQRRYHSRGCSLEMDYRTASKSEDICKVCPAGDSLHNEASDVEKSTLIRTTAATAYDRRRSFFDKLSTCPPHHAPQKMQYTGLPASVDLRSMVNGSSVVDGYSRRIPYFNTPYGNDVSTLYNTAPPLYTSYDPQYTAYCQADWASSYGSCHRLSMQFDPMVNSPYYCDWSCMNPDAMNQLRYQPPVA</sequence>
<evidence type="ECO:0000259" key="1">
    <source>
        <dbReference type="SMART" id="SM01271"/>
    </source>
</evidence>
<proteinExistence type="predicted"/>
<gene>
    <name evidence="2" type="ORF">CDAUBV1_LOCUS7807</name>
</gene>
<accession>A0AAV2TEI7</accession>
<dbReference type="SUPFAM" id="SSF50182">
    <property type="entry name" value="Sm-like ribonucleoproteins"/>
    <property type="match status" value="1"/>
</dbReference>